<comment type="caution">
    <text evidence="4">The sequence shown here is derived from an EMBL/GenBank/DDBJ whole genome shotgun (WGS) entry which is preliminary data.</text>
</comment>
<feature type="chain" id="PRO_5019093400" evidence="2">
    <location>
        <begin position="22"/>
        <end position="699"/>
    </location>
</feature>
<dbReference type="Gene3D" id="3.20.20.80">
    <property type="entry name" value="Glycosidases"/>
    <property type="match status" value="1"/>
</dbReference>
<proteinExistence type="predicted"/>
<dbReference type="Gene3D" id="2.60.120.260">
    <property type="entry name" value="Galactose-binding domain-like"/>
    <property type="match status" value="1"/>
</dbReference>
<dbReference type="InterPro" id="IPR013780">
    <property type="entry name" value="Glyco_hydro_b"/>
</dbReference>
<evidence type="ECO:0000313" key="5">
    <source>
        <dbReference type="Proteomes" id="UP000284547"/>
    </source>
</evidence>
<reference evidence="4 5" key="1">
    <citation type="submission" date="2018-08" db="EMBL/GenBank/DDBJ databases">
        <title>Flavobacterium tibetense sp. nov., isolated from a wetland YonghuCo on Tibetan Plateau.</title>
        <authorList>
            <person name="Phurbu D."/>
            <person name="Lu H."/>
            <person name="Xing P."/>
        </authorList>
    </citation>
    <scope>NUCLEOTIDE SEQUENCE [LARGE SCALE GENOMIC DNA]</scope>
    <source>
        <strain evidence="4 5">DJC</strain>
    </source>
</reference>
<name>A0A411YZU2_9RHOB</name>
<dbReference type="EMBL" id="QWEY01000009">
    <property type="protein sequence ID" value="RGP36322.1"/>
    <property type="molecule type" value="Genomic_DNA"/>
</dbReference>
<evidence type="ECO:0000313" key="4">
    <source>
        <dbReference type="EMBL" id="RGP36322.1"/>
    </source>
</evidence>
<dbReference type="GO" id="GO:0000272">
    <property type="term" value="P:polysaccharide catabolic process"/>
    <property type="evidence" value="ECO:0007669"/>
    <property type="project" value="TreeGrafter"/>
</dbReference>
<evidence type="ECO:0000259" key="3">
    <source>
        <dbReference type="Pfam" id="PF22848"/>
    </source>
</evidence>
<evidence type="ECO:0000256" key="1">
    <source>
        <dbReference type="SAM" id="MobiDB-lite"/>
    </source>
</evidence>
<dbReference type="OrthoDB" id="9758333at2"/>
<evidence type="ECO:0000256" key="2">
    <source>
        <dbReference type="SAM" id="SignalP"/>
    </source>
</evidence>
<feature type="region of interest" description="Disordered" evidence="1">
    <location>
        <begin position="263"/>
        <end position="285"/>
    </location>
</feature>
<dbReference type="Gene3D" id="2.60.40.1180">
    <property type="entry name" value="Golgi alpha-mannosidase II"/>
    <property type="match status" value="1"/>
</dbReference>
<feature type="compositionally biased region" description="Basic and acidic residues" evidence="1">
    <location>
        <begin position="272"/>
        <end position="281"/>
    </location>
</feature>
<gene>
    <name evidence="4" type="ORF">D1012_16200</name>
</gene>
<dbReference type="RefSeq" id="WP_118154566.1">
    <property type="nucleotide sequence ID" value="NZ_QWEY01000009.1"/>
</dbReference>
<dbReference type="PANTHER" id="PTHR43576">
    <property type="entry name" value="ALPHA-L-ARABINOFURANOSIDASE C-RELATED"/>
    <property type="match status" value="1"/>
</dbReference>
<dbReference type="PANTHER" id="PTHR43576:SF2">
    <property type="entry name" value="INTRACELLULAR EXO-ALPHA-L-ARABINOFURANOSIDASE 2"/>
    <property type="match status" value="1"/>
</dbReference>
<dbReference type="Proteomes" id="UP000284547">
    <property type="component" value="Unassembled WGS sequence"/>
</dbReference>
<keyword evidence="2" id="KW-0732">Signal</keyword>
<accession>A0A411YZU2</accession>
<keyword evidence="5" id="KW-1185">Reference proteome</keyword>
<dbReference type="Pfam" id="PF22848">
    <property type="entry name" value="ASD1_dom"/>
    <property type="match status" value="1"/>
</dbReference>
<organism evidence="4 5">
    <name type="scientific">Pseudotabrizicola alkalilacus</name>
    <dbReference type="NCBI Taxonomy" id="2305252"/>
    <lineage>
        <taxon>Bacteria</taxon>
        <taxon>Pseudomonadati</taxon>
        <taxon>Pseudomonadota</taxon>
        <taxon>Alphaproteobacteria</taxon>
        <taxon>Rhodobacterales</taxon>
        <taxon>Paracoccaceae</taxon>
        <taxon>Pseudotabrizicola</taxon>
    </lineage>
</organism>
<dbReference type="SUPFAM" id="SSF51445">
    <property type="entry name" value="(Trans)glycosidases"/>
    <property type="match status" value="1"/>
</dbReference>
<protein>
    <submittedName>
        <fullName evidence="4">Alpha-L-arabinofuranosidase</fullName>
    </submittedName>
</protein>
<dbReference type="InterPro" id="IPR017853">
    <property type="entry name" value="GH"/>
</dbReference>
<feature type="signal peptide" evidence="2">
    <location>
        <begin position="1"/>
        <end position="21"/>
    </location>
</feature>
<sequence length="699" mass="74183">MLARFLRLIVILAVLVLPGCADEGQAGTFANGDFETVENDRPVGWSLSDVAATKGTVAVVKGELVLRPNELNTPSDTPLGLGQAIDATSLRGQRLTLSARLSGADGAVAVVGVAALDTAGQVERFVVLRAAPGDEQNQTTTDAEPLSESVKTLIVFVSAEGTKGTATIDDVAVGGMAATQPTTPDEALTFFTLQADGKGRTIPADILGTNVEWIRDGNGLWNKAQGQLDADIIAMSAQAGIRMIRFPGGVWSDTYDWRDGIGPQSARPTTRHIPDQDETSHHSIGTPEIVDFATRIGAQLMITVNAGHGTPEQAAAWAAHIRDTHGLAIAPVWEIGNELYMENDMSGGSMTPEVYAEKLRAFEAAIRAELPDARIAGIGLVNYGPYRFNAHDDWNRIVLEQAGDVIDVFAVHNAYAPLVVESSSRRWAEVYRAMLASPVTIAQNLSDTAALIDASVSPAKRGKIAIAVTEWGPSYSYDPKNPYFDHVKTMGSALFVARTLNVFMRDARVDSAQFFKLSDWLNMGWIGPVKGGGWRETPALMALGLYRDAPGATLLPLDRREGPTFASSHLGFQPAVEAAPLVDAVAFRDAAGKITLIASNADLEQPREARFTLSGGAADYKVTAHSMSGPSAVAHRDTIHIDVPGVPFAAPGQFGNGDWFARASADSITLETGTAGWADGTLTLQLPPAGIMAVTLVSP</sequence>
<dbReference type="AlphaFoldDB" id="A0A411YZU2"/>
<feature type="domain" description="Alpha-L-arabinofuranosidase 1 catalytic" evidence="3">
    <location>
        <begin position="241"/>
        <end position="310"/>
    </location>
</feature>
<dbReference type="InterPro" id="IPR055235">
    <property type="entry name" value="ASD1_cat"/>
</dbReference>